<dbReference type="CDD" id="cd03225">
    <property type="entry name" value="ABC_cobalt_CbiO_domain1"/>
    <property type="match status" value="1"/>
</dbReference>
<evidence type="ECO:0000256" key="10">
    <source>
        <dbReference type="ARBA" id="ARBA00025157"/>
    </source>
</evidence>
<dbReference type="GO" id="GO:0016887">
    <property type="term" value="F:ATP hydrolysis activity"/>
    <property type="evidence" value="ECO:0007669"/>
    <property type="project" value="InterPro"/>
</dbReference>
<gene>
    <name evidence="12" type="primary">ykoD_9</name>
    <name evidence="12" type="ORF">RSSSTS7063_02314</name>
</gene>
<keyword evidence="5" id="KW-0677">Repeat</keyword>
<evidence type="ECO:0000256" key="9">
    <source>
        <dbReference type="ARBA" id="ARBA00023136"/>
    </source>
</evidence>
<dbReference type="InterPro" id="IPR015856">
    <property type="entry name" value="ABC_transpr_CbiO/EcfA_su"/>
</dbReference>
<feature type="domain" description="ABC transporter" evidence="11">
    <location>
        <begin position="11"/>
        <end position="251"/>
    </location>
</feature>
<dbReference type="PROSITE" id="PS50893">
    <property type="entry name" value="ABC_TRANSPORTER_2"/>
    <property type="match status" value="2"/>
</dbReference>
<dbReference type="GO" id="GO:0005524">
    <property type="term" value="F:ATP binding"/>
    <property type="evidence" value="ECO:0007669"/>
    <property type="project" value="UniProtKB-KW"/>
</dbReference>
<keyword evidence="8" id="KW-1278">Translocase</keyword>
<keyword evidence="12" id="KW-0378">Hydrolase</keyword>
<reference evidence="12 13" key="1">
    <citation type="submission" date="2019-07" db="EMBL/GenBank/DDBJ databases">
        <authorList>
            <person name="Hibberd C M."/>
            <person name="Gehrig L. J."/>
            <person name="Chang H.-W."/>
            <person name="Venkatesh S."/>
        </authorList>
    </citation>
    <scope>NUCLEOTIDE SEQUENCE [LARGE SCALE GENOMIC DNA]</scope>
    <source>
        <strain evidence="12">Blautia_luti_SSTS_Bg7063</strain>
    </source>
</reference>
<dbReference type="InterPro" id="IPR017871">
    <property type="entry name" value="ABC_transporter-like_CS"/>
</dbReference>
<dbReference type="CDD" id="cd03226">
    <property type="entry name" value="ABC_cobalt_CbiO_domain2"/>
    <property type="match status" value="1"/>
</dbReference>
<dbReference type="SMART" id="SM00382">
    <property type="entry name" value="AAA"/>
    <property type="match status" value="2"/>
</dbReference>
<dbReference type="Proteomes" id="UP000408482">
    <property type="component" value="Unassembled WGS sequence"/>
</dbReference>
<dbReference type="InterPro" id="IPR050095">
    <property type="entry name" value="ECF_ABC_transporter_ATP-bd"/>
</dbReference>
<keyword evidence="9" id="KW-0472">Membrane</keyword>
<protein>
    <submittedName>
        <fullName evidence="12">HMP/thiamine import ATP-binding protein YkoD</fullName>
        <ecNumber evidence="12">3.6.3.-</ecNumber>
    </submittedName>
</protein>
<dbReference type="InterPro" id="IPR027417">
    <property type="entry name" value="P-loop_NTPase"/>
</dbReference>
<keyword evidence="4" id="KW-1003">Cell membrane</keyword>
<sequence>MGICIGGDVVIELDNVSFTYNSSERESGVHNISITIPTGQVVLFCGESGCGKTTLTRIINKLIPEYYEGKMSGKVIIDDKDVTGQTIYDFNGKIGTVFQNPRSQFFNVDTTSEIAFGCENYGIEQQEILRRIGQAIGEMKIQNLMGRNLFALSGGEKQKVACASVSAMEPDIFILDEPSSNLDVATIWDLRQAIIGWKKKGKTILIAEHRLYYLMDVVDRIIILQNGQIERDIDAASFWKYDDTEVIHMGLRSRNPTVFQKNTFHKSKKGVINIYDFSFAYDKKHSLLDIPMLSIPKGSIVAVLGHNGAGKTTFGKCLCGLLKGAKGTVEMDGVSYDTKERLKISYMVMQDVNHQLFTESVLDEILLSMSGEDEELDRNNAISILDSLNLEAFSEYHPMSLSGGQKQRVAIGSAIASAKSILLFDEPTSGLDYHHMLEVADNLQQLSNMGKTVFVITHDPELIGKCCNYFVFIENGKVKWSDGWNYISKQKLSEFFVPVDRNYEAT</sequence>
<dbReference type="PANTHER" id="PTHR43553:SF23">
    <property type="entry name" value="ABC TRANSPORTER ATP-BINDING COMPONENT"/>
    <property type="match status" value="1"/>
</dbReference>
<evidence type="ECO:0000313" key="13">
    <source>
        <dbReference type="Proteomes" id="UP000408482"/>
    </source>
</evidence>
<name>A0A564VGS8_9FIRM</name>
<keyword evidence="3" id="KW-0813">Transport</keyword>
<accession>A0A564VGS8</accession>
<evidence type="ECO:0000256" key="5">
    <source>
        <dbReference type="ARBA" id="ARBA00022737"/>
    </source>
</evidence>
<evidence type="ECO:0000313" key="12">
    <source>
        <dbReference type="EMBL" id="VUX31705.1"/>
    </source>
</evidence>
<dbReference type="PROSITE" id="PS00211">
    <property type="entry name" value="ABC_TRANSPORTER_1"/>
    <property type="match status" value="1"/>
</dbReference>
<evidence type="ECO:0000256" key="2">
    <source>
        <dbReference type="ARBA" id="ARBA00005417"/>
    </source>
</evidence>
<keyword evidence="7 12" id="KW-0067">ATP-binding</keyword>
<dbReference type="SUPFAM" id="SSF52540">
    <property type="entry name" value="P-loop containing nucleoside triphosphate hydrolases"/>
    <property type="match status" value="2"/>
</dbReference>
<comment type="subcellular location">
    <subcellularLocation>
        <location evidence="1">Cell membrane</location>
        <topology evidence="1">Peripheral membrane protein</topology>
    </subcellularLocation>
</comment>
<dbReference type="EC" id="3.6.3.-" evidence="12"/>
<comment type="similarity">
    <text evidence="2">Belongs to the ABC transporter superfamily.</text>
</comment>
<feature type="domain" description="ABC transporter" evidence="11">
    <location>
        <begin position="272"/>
        <end position="500"/>
    </location>
</feature>
<comment type="function">
    <text evidence="10">Probably part of an ABC transporter complex. Responsible for energy coupling to the transport system.</text>
</comment>
<dbReference type="GO" id="GO:0043190">
    <property type="term" value="C:ATP-binding cassette (ABC) transporter complex"/>
    <property type="evidence" value="ECO:0007669"/>
    <property type="project" value="TreeGrafter"/>
</dbReference>
<evidence type="ECO:0000256" key="1">
    <source>
        <dbReference type="ARBA" id="ARBA00004202"/>
    </source>
</evidence>
<dbReference type="Pfam" id="PF00005">
    <property type="entry name" value="ABC_tran"/>
    <property type="match status" value="2"/>
</dbReference>
<keyword evidence="13" id="KW-1185">Reference proteome</keyword>
<dbReference type="Gene3D" id="3.40.50.300">
    <property type="entry name" value="P-loop containing nucleotide triphosphate hydrolases"/>
    <property type="match status" value="2"/>
</dbReference>
<dbReference type="InterPro" id="IPR003593">
    <property type="entry name" value="AAA+_ATPase"/>
</dbReference>
<dbReference type="InterPro" id="IPR003439">
    <property type="entry name" value="ABC_transporter-like_ATP-bd"/>
</dbReference>
<proteinExistence type="inferred from homology"/>
<evidence type="ECO:0000256" key="6">
    <source>
        <dbReference type="ARBA" id="ARBA00022741"/>
    </source>
</evidence>
<dbReference type="GO" id="GO:0042626">
    <property type="term" value="F:ATPase-coupled transmembrane transporter activity"/>
    <property type="evidence" value="ECO:0007669"/>
    <property type="project" value="TreeGrafter"/>
</dbReference>
<organism evidence="12 13">
    <name type="scientific">Blautia luti</name>
    <dbReference type="NCBI Taxonomy" id="89014"/>
    <lineage>
        <taxon>Bacteria</taxon>
        <taxon>Bacillati</taxon>
        <taxon>Bacillota</taxon>
        <taxon>Clostridia</taxon>
        <taxon>Lachnospirales</taxon>
        <taxon>Lachnospiraceae</taxon>
        <taxon>Blautia</taxon>
    </lineage>
</organism>
<keyword evidence="6" id="KW-0547">Nucleotide-binding</keyword>
<evidence type="ECO:0000256" key="4">
    <source>
        <dbReference type="ARBA" id="ARBA00022475"/>
    </source>
</evidence>
<dbReference type="PANTHER" id="PTHR43553">
    <property type="entry name" value="HEAVY METAL TRANSPORTER"/>
    <property type="match status" value="1"/>
</dbReference>
<evidence type="ECO:0000256" key="8">
    <source>
        <dbReference type="ARBA" id="ARBA00022967"/>
    </source>
</evidence>
<dbReference type="AlphaFoldDB" id="A0A564VGS8"/>
<evidence type="ECO:0000256" key="7">
    <source>
        <dbReference type="ARBA" id="ARBA00022840"/>
    </source>
</evidence>
<evidence type="ECO:0000256" key="3">
    <source>
        <dbReference type="ARBA" id="ARBA00022448"/>
    </source>
</evidence>
<evidence type="ECO:0000259" key="11">
    <source>
        <dbReference type="PROSITE" id="PS50893"/>
    </source>
</evidence>
<dbReference type="EMBL" id="CABHNW010000014">
    <property type="protein sequence ID" value="VUX31705.1"/>
    <property type="molecule type" value="Genomic_DNA"/>
</dbReference>